<dbReference type="PANTHER" id="PTHR46035">
    <property type="entry name" value="TETRATRICOPEPTIDE REPEAT PROTEIN 4"/>
    <property type="match status" value="1"/>
</dbReference>
<dbReference type="AlphaFoldDB" id="A0A0F9WYG0"/>
<gene>
    <name evidence="6" type="ORF">THAR02_09735</name>
</gene>
<dbReference type="Gene3D" id="1.25.40.10">
    <property type="entry name" value="Tetratricopeptide repeat domain"/>
    <property type="match status" value="1"/>
</dbReference>
<name>A0A0F9WYG0_TRIHA</name>
<accession>A0A0F9WYG0</accession>
<evidence type="ECO:0000256" key="2">
    <source>
        <dbReference type="ARBA" id="ARBA00022803"/>
    </source>
</evidence>
<dbReference type="InterPro" id="IPR019734">
    <property type="entry name" value="TPR_rpt"/>
</dbReference>
<dbReference type="GO" id="GO:0051879">
    <property type="term" value="F:Hsp90 protein binding"/>
    <property type="evidence" value="ECO:0007669"/>
    <property type="project" value="InterPro"/>
</dbReference>
<protein>
    <recommendedName>
        <fullName evidence="5">Cns1/TTC4 wheel domain-containing protein</fullName>
    </recommendedName>
</protein>
<evidence type="ECO:0000256" key="1">
    <source>
        <dbReference type="ARBA" id="ARBA00022737"/>
    </source>
</evidence>
<evidence type="ECO:0000256" key="3">
    <source>
        <dbReference type="ARBA" id="ARBA00023602"/>
    </source>
</evidence>
<dbReference type="SUPFAM" id="SSF48452">
    <property type="entry name" value="TPR-like"/>
    <property type="match status" value="1"/>
</dbReference>
<feature type="domain" description="Cns1/TTC4 wheel" evidence="5">
    <location>
        <begin position="280"/>
        <end position="390"/>
    </location>
</feature>
<comment type="similarity">
    <text evidence="3">Belongs to the TTC4 family.</text>
</comment>
<organism evidence="6 7">
    <name type="scientific">Trichoderma harzianum</name>
    <name type="common">Hypocrea lixii</name>
    <dbReference type="NCBI Taxonomy" id="5544"/>
    <lineage>
        <taxon>Eukaryota</taxon>
        <taxon>Fungi</taxon>
        <taxon>Dikarya</taxon>
        <taxon>Ascomycota</taxon>
        <taxon>Pezizomycotina</taxon>
        <taxon>Sordariomycetes</taxon>
        <taxon>Hypocreomycetidae</taxon>
        <taxon>Hypocreales</taxon>
        <taxon>Hypocreaceae</taxon>
        <taxon>Trichoderma</taxon>
    </lineage>
</organism>
<dbReference type="InterPro" id="IPR044059">
    <property type="entry name" value="Csn1/TTC4_wheel"/>
</dbReference>
<feature type="repeat" description="TPR" evidence="4">
    <location>
        <begin position="179"/>
        <end position="212"/>
    </location>
</feature>
<dbReference type="GO" id="GO:0005634">
    <property type="term" value="C:nucleus"/>
    <property type="evidence" value="ECO:0007669"/>
    <property type="project" value="TreeGrafter"/>
</dbReference>
<keyword evidence="2 4" id="KW-0802">TPR repeat</keyword>
<proteinExistence type="inferred from homology"/>
<evidence type="ECO:0000256" key="4">
    <source>
        <dbReference type="PROSITE-ProRule" id="PRU00339"/>
    </source>
</evidence>
<sequence length="402" mass="45063">MSIDQLADQIEQAMSLADQMPADGTGPALPPQLALNRNRTAEEVLADLNKSPLFMTEMEENDDIAALQALAYEGTALENAADFKERGNECFKVKGYKDASEFYGKGIAVLFVEERKRSHGEITKHPETGEPDSEDEIRQQKEMLEAMYVNRAACHLEMQNYRSCWTDCAAALRLNPRNVKAYYRSGKALLAVDRIEEADDVCARGLAIEPENKALRSVADGIIKRATTLNELKRKAAEREAKKQRRALLLKTAIAARGIKMRTTEQPPEMEDAKVRLTPDEDDPSSELAFPTVLLYPLHLESDFIKAFHETHSLEDHLSYIFPLPWDNEGQYTLAGVTCYIETKEGGLIKMGKKVPLLKVLAGGKVEVVDEVVRIFVLPTSKAEGWVKEFKEKRAAERGEHI</sequence>
<dbReference type="PROSITE" id="PS50005">
    <property type="entry name" value="TPR"/>
    <property type="match status" value="1"/>
</dbReference>
<dbReference type="CDD" id="cd21381">
    <property type="entry name" value="CTWD_TTC4"/>
    <property type="match status" value="1"/>
</dbReference>
<dbReference type="OMA" id="WRAAQCA"/>
<dbReference type="PANTHER" id="PTHR46035:SF1">
    <property type="entry name" value="TETRATRICOPEPTIDE REPEAT PROTEIN 4"/>
    <property type="match status" value="1"/>
</dbReference>
<evidence type="ECO:0000313" key="6">
    <source>
        <dbReference type="EMBL" id="KKO98160.1"/>
    </source>
</evidence>
<dbReference type="SMART" id="SM00028">
    <property type="entry name" value="TPR"/>
    <property type="match status" value="2"/>
</dbReference>
<dbReference type="EMBL" id="JOKZ01000452">
    <property type="protein sequence ID" value="KKO98160.1"/>
    <property type="molecule type" value="Genomic_DNA"/>
</dbReference>
<keyword evidence="1" id="KW-0677">Repeat</keyword>
<evidence type="ECO:0000259" key="5">
    <source>
        <dbReference type="Pfam" id="PF18972"/>
    </source>
</evidence>
<evidence type="ECO:0000313" key="7">
    <source>
        <dbReference type="Proteomes" id="UP000034112"/>
    </source>
</evidence>
<dbReference type="OrthoDB" id="420195at2759"/>
<dbReference type="Proteomes" id="UP000034112">
    <property type="component" value="Unassembled WGS sequence"/>
</dbReference>
<reference evidence="7" key="1">
    <citation type="journal article" date="2015" name="Genome Announc.">
        <title>Draft whole-genome sequence of the biocontrol agent Trichoderma harzianum T6776.</title>
        <authorList>
            <person name="Baroncelli R."/>
            <person name="Piaggeschi G."/>
            <person name="Fiorini L."/>
            <person name="Bertolini E."/>
            <person name="Zapparata A."/>
            <person name="Pe M.E."/>
            <person name="Sarrocco S."/>
            <person name="Vannacci G."/>
        </authorList>
    </citation>
    <scope>NUCLEOTIDE SEQUENCE [LARGE SCALE GENOMIC DNA]</scope>
    <source>
        <strain evidence="7">T6776</strain>
    </source>
</reference>
<comment type="caution">
    <text evidence="6">The sequence shown here is derived from an EMBL/GenBank/DDBJ whole genome shotgun (WGS) entry which is preliminary data.</text>
</comment>
<dbReference type="InterPro" id="IPR011990">
    <property type="entry name" value="TPR-like_helical_dom_sf"/>
</dbReference>
<dbReference type="GO" id="GO:0030544">
    <property type="term" value="F:Hsp70 protein binding"/>
    <property type="evidence" value="ECO:0007669"/>
    <property type="project" value="TreeGrafter"/>
</dbReference>
<dbReference type="Pfam" id="PF18972">
    <property type="entry name" value="Wheel"/>
    <property type="match status" value="1"/>
</dbReference>
<dbReference type="GO" id="GO:0005829">
    <property type="term" value="C:cytosol"/>
    <property type="evidence" value="ECO:0007669"/>
    <property type="project" value="TreeGrafter"/>
</dbReference>
<dbReference type="GO" id="GO:0006457">
    <property type="term" value="P:protein folding"/>
    <property type="evidence" value="ECO:0007669"/>
    <property type="project" value="TreeGrafter"/>
</dbReference>